<dbReference type="EMBL" id="KE524238">
    <property type="protein sequence ID" value="KFB35128.1"/>
    <property type="molecule type" value="Genomic_DNA"/>
</dbReference>
<accession>A0A084VAY4</accession>
<evidence type="ECO:0000256" key="1">
    <source>
        <dbReference type="SAM" id="MobiDB-lite"/>
    </source>
</evidence>
<evidence type="ECO:0000313" key="4">
    <source>
        <dbReference type="Proteomes" id="UP000030765"/>
    </source>
</evidence>
<dbReference type="EnsemblMetazoa" id="ASIC001049-RA">
    <property type="protein sequence ID" value="ASIC001049-PA"/>
    <property type="gene ID" value="ASIC001049"/>
</dbReference>
<name>A0A084VAY4_ANOSI</name>
<dbReference type="AlphaFoldDB" id="A0A084VAY4"/>
<reference evidence="2 4" key="1">
    <citation type="journal article" date="2014" name="BMC Genomics">
        <title>Genome sequence of Anopheles sinensis provides insight into genetics basis of mosquito competence for malaria parasites.</title>
        <authorList>
            <person name="Zhou D."/>
            <person name="Zhang D."/>
            <person name="Ding G."/>
            <person name="Shi L."/>
            <person name="Hou Q."/>
            <person name="Ye Y."/>
            <person name="Xu Y."/>
            <person name="Zhou H."/>
            <person name="Xiong C."/>
            <person name="Li S."/>
            <person name="Yu J."/>
            <person name="Hong S."/>
            <person name="Yu X."/>
            <person name="Zou P."/>
            <person name="Chen C."/>
            <person name="Chang X."/>
            <person name="Wang W."/>
            <person name="Lv Y."/>
            <person name="Sun Y."/>
            <person name="Ma L."/>
            <person name="Shen B."/>
            <person name="Zhu C."/>
        </authorList>
    </citation>
    <scope>NUCLEOTIDE SEQUENCE [LARGE SCALE GENOMIC DNA]</scope>
</reference>
<dbReference type="Proteomes" id="UP000030765">
    <property type="component" value="Unassembled WGS sequence"/>
</dbReference>
<keyword evidence="4" id="KW-1185">Reference proteome</keyword>
<evidence type="ECO:0000313" key="2">
    <source>
        <dbReference type="EMBL" id="KFB35128.1"/>
    </source>
</evidence>
<protein>
    <submittedName>
        <fullName evidence="2">AGAP006460-PA-like protein</fullName>
    </submittedName>
</protein>
<proteinExistence type="predicted"/>
<feature type="compositionally biased region" description="Gly residues" evidence="1">
    <location>
        <begin position="102"/>
        <end position="112"/>
    </location>
</feature>
<organism evidence="2">
    <name type="scientific">Anopheles sinensis</name>
    <name type="common">Mosquito</name>
    <dbReference type="NCBI Taxonomy" id="74873"/>
    <lineage>
        <taxon>Eukaryota</taxon>
        <taxon>Metazoa</taxon>
        <taxon>Ecdysozoa</taxon>
        <taxon>Arthropoda</taxon>
        <taxon>Hexapoda</taxon>
        <taxon>Insecta</taxon>
        <taxon>Pterygota</taxon>
        <taxon>Neoptera</taxon>
        <taxon>Endopterygota</taxon>
        <taxon>Diptera</taxon>
        <taxon>Nematocera</taxon>
        <taxon>Culicoidea</taxon>
        <taxon>Culicidae</taxon>
        <taxon>Anophelinae</taxon>
        <taxon>Anopheles</taxon>
    </lineage>
</organism>
<feature type="compositionally biased region" description="Low complexity" evidence="1">
    <location>
        <begin position="71"/>
        <end position="85"/>
    </location>
</feature>
<dbReference type="STRING" id="74873.A0A084VAY4"/>
<reference evidence="3" key="2">
    <citation type="submission" date="2020-05" db="UniProtKB">
        <authorList>
            <consortium name="EnsemblMetazoa"/>
        </authorList>
    </citation>
    <scope>IDENTIFICATION</scope>
</reference>
<feature type="compositionally biased region" description="Low complexity" evidence="1">
    <location>
        <begin position="137"/>
        <end position="151"/>
    </location>
</feature>
<evidence type="ECO:0000313" key="3">
    <source>
        <dbReference type="EnsemblMetazoa" id="ASIC001049-PA"/>
    </source>
</evidence>
<sequence length="151" mass="16245">MITQSVLQNIINRFVSITSFAETRYNQHGAGGNTHSRNSKDYRQSSGAGGHSNHVAAGSLPSTGLRNVAEQNNNHSQHHPQQQQHTVVAVESNNNNGTKTMGTGGGGGGGGPRSARPHQLKDYVTTPHQQSSHHHQQQQQQQQGGHPRSPK</sequence>
<feature type="region of interest" description="Disordered" evidence="1">
    <location>
        <begin position="28"/>
        <end position="151"/>
    </location>
</feature>
<dbReference type="VEuPathDB" id="VectorBase:ASIC001049"/>
<gene>
    <name evidence="2" type="ORF">ZHAS_00001049</name>
</gene>
<dbReference type="EMBL" id="ATLV01004754">
    <property type="status" value="NOT_ANNOTATED_CDS"/>
    <property type="molecule type" value="Genomic_DNA"/>
</dbReference>